<keyword evidence="3" id="KW-1185">Reference proteome</keyword>
<dbReference type="Proteomes" id="UP000007305">
    <property type="component" value="Chromosome 4"/>
</dbReference>
<sequence>EVVLLETIWDLHDKVSDAIHALSRAHFLRAVRRRASASASAPGLVHVKGRGLGLGARGGDEVVALAALAEEDRSLHAIRAALEDLEDQFECFLQQGSSPRVMQKRCSQADPHQAAAYGVEDKNSAATV</sequence>
<accession>A0A804NX45</accession>
<protein>
    <submittedName>
        <fullName evidence="2">Uncharacterized protein</fullName>
    </submittedName>
</protein>
<dbReference type="PANTHER" id="PTHR33600">
    <property type="entry name" value="PLASTID DIVISION PROTEIN PDV2"/>
    <property type="match status" value="1"/>
</dbReference>
<proteinExistence type="predicted"/>
<dbReference type="GO" id="GO:0010020">
    <property type="term" value="P:chloroplast fission"/>
    <property type="evidence" value="ECO:0007669"/>
    <property type="project" value="InterPro"/>
</dbReference>
<evidence type="ECO:0000256" key="1">
    <source>
        <dbReference type="SAM" id="Coils"/>
    </source>
</evidence>
<gene>
    <name evidence="2" type="primary">LOC118477082</name>
</gene>
<reference evidence="2" key="2">
    <citation type="submission" date="2019-07" db="EMBL/GenBank/DDBJ databases">
        <authorList>
            <person name="Seetharam A."/>
            <person name="Woodhouse M."/>
            <person name="Cannon E."/>
        </authorList>
    </citation>
    <scope>NUCLEOTIDE SEQUENCE [LARGE SCALE GENOMIC DNA]</scope>
    <source>
        <strain evidence="2">cv. B73</strain>
    </source>
</reference>
<dbReference type="Gramene" id="Zm00001eb192840_T002">
    <property type="protein sequence ID" value="Zm00001eb192840_P002"/>
    <property type="gene ID" value="Zm00001eb192840"/>
</dbReference>
<dbReference type="InterPro" id="IPR038939">
    <property type="entry name" value="PDV1/PDV2"/>
</dbReference>
<dbReference type="InParanoid" id="A0A804NX45"/>
<evidence type="ECO:0000313" key="2">
    <source>
        <dbReference type="EnsemblPlants" id="Zm00001eb192840_P002"/>
    </source>
</evidence>
<dbReference type="PANTHER" id="PTHR33600:SF13">
    <property type="entry name" value="OS01G0224200 PROTEIN"/>
    <property type="match status" value="1"/>
</dbReference>
<dbReference type="AlphaFoldDB" id="A0A804NX45"/>
<dbReference type="EnsemblPlants" id="Zm00001eb192840_T002">
    <property type="protein sequence ID" value="Zm00001eb192840_P002"/>
    <property type="gene ID" value="Zm00001eb192840"/>
</dbReference>
<reference evidence="3" key="1">
    <citation type="journal article" date="2009" name="Science">
        <title>The B73 maize genome: complexity, diversity, and dynamics.</title>
        <authorList>
            <person name="Schnable P.S."/>
            <person name="Ware D."/>
            <person name="Fulton R.S."/>
            <person name="Stein J.C."/>
            <person name="Wei F."/>
            <person name="Pasternak S."/>
            <person name="Liang C."/>
            <person name="Zhang J."/>
            <person name="Fulton L."/>
            <person name="Graves T.A."/>
            <person name="Minx P."/>
            <person name="Reily A.D."/>
            <person name="Courtney L."/>
            <person name="Kruchowski S.S."/>
            <person name="Tomlinson C."/>
            <person name="Strong C."/>
            <person name="Delehaunty K."/>
            <person name="Fronick C."/>
            <person name="Courtney B."/>
            <person name="Rock S.M."/>
            <person name="Belter E."/>
            <person name="Du F."/>
            <person name="Kim K."/>
            <person name="Abbott R.M."/>
            <person name="Cotton M."/>
            <person name="Levy A."/>
            <person name="Marchetto P."/>
            <person name="Ochoa K."/>
            <person name="Jackson S.M."/>
            <person name="Gillam B."/>
            <person name="Chen W."/>
            <person name="Yan L."/>
            <person name="Higginbotham J."/>
            <person name="Cardenas M."/>
            <person name="Waligorski J."/>
            <person name="Applebaum E."/>
            <person name="Phelps L."/>
            <person name="Falcone J."/>
            <person name="Kanchi K."/>
            <person name="Thane T."/>
            <person name="Scimone A."/>
            <person name="Thane N."/>
            <person name="Henke J."/>
            <person name="Wang T."/>
            <person name="Ruppert J."/>
            <person name="Shah N."/>
            <person name="Rotter K."/>
            <person name="Hodges J."/>
            <person name="Ingenthron E."/>
            <person name="Cordes M."/>
            <person name="Kohlberg S."/>
            <person name="Sgro J."/>
            <person name="Delgado B."/>
            <person name="Mead K."/>
            <person name="Chinwalla A."/>
            <person name="Leonard S."/>
            <person name="Crouse K."/>
            <person name="Collura K."/>
            <person name="Kudrna D."/>
            <person name="Currie J."/>
            <person name="He R."/>
            <person name="Angelova A."/>
            <person name="Rajasekar S."/>
            <person name="Mueller T."/>
            <person name="Lomeli R."/>
            <person name="Scara G."/>
            <person name="Ko A."/>
            <person name="Delaney K."/>
            <person name="Wissotski M."/>
            <person name="Lopez G."/>
            <person name="Campos D."/>
            <person name="Braidotti M."/>
            <person name="Ashley E."/>
            <person name="Golser W."/>
            <person name="Kim H."/>
            <person name="Lee S."/>
            <person name="Lin J."/>
            <person name="Dujmic Z."/>
            <person name="Kim W."/>
            <person name="Talag J."/>
            <person name="Zuccolo A."/>
            <person name="Fan C."/>
            <person name="Sebastian A."/>
            <person name="Kramer M."/>
            <person name="Spiegel L."/>
            <person name="Nascimento L."/>
            <person name="Zutavern T."/>
            <person name="Miller B."/>
            <person name="Ambroise C."/>
            <person name="Muller S."/>
            <person name="Spooner W."/>
            <person name="Narechania A."/>
            <person name="Ren L."/>
            <person name="Wei S."/>
            <person name="Kumari S."/>
            <person name="Faga B."/>
            <person name="Levy M.J."/>
            <person name="McMahan L."/>
            <person name="Van Buren P."/>
            <person name="Vaughn M.W."/>
            <person name="Ying K."/>
            <person name="Yeh C.-T."/>
            <person name="Emrich S.J."/>
            <person name="Jia Y."/>
            <person name="Kalyanaraman A."/>
            <person name="Hsia A.-P."/>
            <person name="Barbazuk W.B."/>
            <person name="Baucom R.S."/>
            <person name="Brutnell T.P."/>
            <person name="Carpita N.C."/>
            <person name="Chaparro C."/>
            <person name="Chia J.-M."/>
            <person name="Deragon J.-M."/>
            <person name="Estill J.C."/>
            <person name="Fu Y."/>
            <person name="Jeddeloh J.A."/>
            <person name="Han Y."/>
            <person name="Lee H."/>
            <person name="Li P."/>
            <person name="Lisch D.R."/>
            <person name="Liu S."/>
            <person name="Liu Z."/>
            <person name="Nagel D.H."/>
            <person name="McCann M.C."/>
            <person name="SanMiguel P."/>
            <person name="Myers A.M."/>
            <person name="Nettleton D."/>
            <person name="Nguyen J."/>
            <person name="Penning B.W."/>
            <person name="Ponnala L."/>
            <person name="Schneider K.L."/>
            <person name="Schwartz D.C."/>
            <person name="Sharma A."/>
            <person name="Soderlund C."/>
            <person name="Springer N.M."/>
            <person name="Sun Q."/>
            <person name="Wang H."/>
            <person name="Waterman M."/>
            <person name="Westerman R."/>
            <person name="Wolfgruber T.K."/>
            <person name="Yang L."/>
            <person name="Yu Y."/>
            <person name="Zhang L."/>
            <person name="Zhou S."/>
            <person name="Zhu Q."/>
            <person name="Bennetzen J.L."/>
            <person name="Dawe R.K."/>
            <person name="Jiang J."/>
            <person name="Jiang N."/>
            <person name="Presting G.G."/>
            <person name="Wessler S.R."/>
            <person name="Aluru S."/>
            <person name="Martienssen R.A."/>
            <person name="Clifton S.W."/>
            <person name="McCombie W.R."/>
            <person name="Wing R.A."/>
            <person name="Wilson R.K."/>
        </authorList>
    </citation>
    <scope>NUCLEOTIDE SEQUENCE [LARGE SCALE GENOMIC DNA]</scope>
    <source>
        <strain evidence="3">cv. B73</strain>
    </source>
</reference>
<feature type="coiled-coil region" evidence="1">
    <location>
        <begin position="68"/>
        <end position="95"/>
    </location>
</feature>
<reference evidence="2" key="3">
    <citation type="submission" date="2021-05" db="UniProtKB">
        <authorList>
            <consortium name="EnsemblPlants"/>
        </authorList>
    </citation>
    <scope>IDENTIFICATION</scope>
    <source>
        <strain evidence="2">cv. B73</strain>
    </source>
</reference>
<organism evidence="2 3">
    <name type="scientific">Zea mays</name>
    <name type="common">Maize</name>
    <dbReference type="NCBI Taxonomy" id="4577"/>
    <lineage>
        <taxon>Eukaryota</taxon>
        <taxon>Viridiplantae</taxon>
        <taxon>Streptophyta</taxon>
        <taxon>Embryophyta</taxon>
        <taxon>Tracheophyta</taxon>
        <taxon>Spermatophyta</taxon>
        <taxon>Magnoliopsida</taxon>
        <taxon>Liliopsida</taxon>
        <taxon>Poales</taxon>
        <taxon>Poaceae</taxon>
        <taxon>PACMAD clade</taxon>
        <taxon>Panicoideae</taxon>
        <taxon>Andropogonodae</taxon>
        <taxon>Andropogoneae</taxon>
        <taxon>Tripsacinae</taxon>
        <taxon>Zea</taxon>
    </lineage>
</organism>
<evidence type="ECO:0000313" key="3">
    <source>
        <dbReference type="Proteomes" id="UP000007305"/>
    </source>
</evidence>
<keyword evidence="1" id="KW-0175">Coiled coil</keyword>
<name>A0A804NX45_MAIZE</name>